<name>A0A9P4PCJ2_9PLEO</name>
<evidence type="ECO:0000256" key="1">
    <source>
        <dbReference type="ARBA" id="ARBA00005352"/>
    </source>
</evidence>
<dbReference type="OrthoDB" id="240546at2759"/>
<evidence type="ECO:0000313" key="5">
    <source>
        <dbReference type="Proteomes" id="UP000799764"/>
    </source>
</evidence>
<dbReference type="Proteomes" id="UP000799764">
    <property type="component" value="Unassembled WGS sequence"/>
</dbReference>
<feature type="domain" description="CCZ1/INTU/HSP4 first Longin" evidence="3">
    <location>
        <begin position="15"/>
        <end position="118"/>
    </location>
</feature>
<gene>
    <name evidence="4" type="ORF">P171DRAFT_434177</name>
</gene>
<keyword evidence="5" id="KW-1185">Reference proteome</keyword>
<feature type="compositionally biased region" description="Basic and acidic residues" evidence="2">
    <location>
        <begin position="264"/>
        <end position="276"/>
    </location>
</feature>
<feature type="compositionally biased region" description="Polar residues" evidence="2">
    <location>
        <begin position="727"/>
        <end position="740"/>
    </location>
</feature>
<protein>
    <recommendedName>
        <fullName evidence="3">CCZ1/INTU/HSP4 first Longin domain-containing protein</fullName>
    </recommendedName>
</protein>
<accession>A0A9P4PCJ2</accession>
<sequence length="825" mass="90918">MSSSAVPKVVPAHLSFLAIYNPDLGRSDETFHNQIVFYYSKAAKARSKIHGRNAQAEQELHEQENEKLRQVGLAQGMVGFARSFSSGAAVDSVETHKSRIVLHELEEGWWALASIDLTQLPAHHSDTANRDSASQPSVEYSSREVSPPALLIQQLVRAHNIFLLHHGITLDAMLDKHDRPKFCNILEKYWSRFANNWDVLLHGSPAVGIYNGMKLAAGGELGMGVGEEEWGSGERLVLEDFVQKTEGLVDFMVSRFGEPAPLQDPKKHPESKHPVEDTDPWIGSGRMPTAADGIVFSGVGAIARNSLRDLSHWIETIYSNGDHAYGVGENPTTDRRKRRRRFQSSTTSSLDPAARTARLSNKPNRSIPKVEPVPAPPPGIPPDLIQNVETSLHKASSAVDASEGETVRSQEPLLASLGDTETWMKYLTLGYGTAWGSKTPATVEKTPTQEQEQNVETATPEAPMRFVEPEPDIDHAAEKLKAQVQQENTGYFAIGLKGDLEGGDADDSDGEGDWNRRTLLRTVHVELNDENMPETPGSGDDGTPQFEKQLSLKNADTAGLRRLRPVIYVHRPFIYTFLFRPRTESLTIAPFYRNLHTYFSPLHRPLTTSTCPSKVFARISGSSHPYTTMSSQQGSEPDMQPIYNLVYDPRTLTVHSSIPNIPDPGTLIAEGLSSDASLAGWSRVEALNVHSQILATVTSTRRSLAEIERTCKTSRSWWVVWMRLPPSQATPSQSTKSEAGQEQEPEEVQTEFLTDQLREAILIRRARDATGPSAKSSGSRFASSMWKSTVDKTGGAAAGWGPKGLTEGIGIDARRYAEGLLSLNR</sequence>
<feature type="compositionally biased region" description="Pro residues" evidence="2">
    <location>
        <begin position="371"/>
        <end position="381"/>
    </location>
</feature>
<dbReference type="AlphaFoldDB" id="A0A9P4PCJ2"/>
<dbReference type="InterPro" id="IPR043987">
    <property type="entry name" value="CCZ1/INTU/HSP4_longin_1"/>
</dbReference>
<dbReference type="EMBL" id="MU001505">
    <property type="protein sequence ID" value="KAF2441495.1"/>
    <property type="molecule type" value="Genomic_DNA"/>
</dbReference>
<evidence type="ECO:0000256" key="2">
    <source>
        <dbReference type="SAM" id="MobiDB-lite"/>
    </source>
</evidence>
<evidence type="ECO:0000313" key="4">
    <source>
        <dbReference type="EMBL" id="KAF2441495.1"/>
    </source>
</evidence>
<feature type="region of interest" description="Disordered" evidence="2">
    <location>
        <begin position="321"/>
        <end position="413"/>
    </location>
</feature>
<organism evidence="4 5">
    <name type="scientific">Karstenula rhodostoma CBS 690.94</name>
    <dbReference type="NCBI Taxonomy" id="1392251"/>
    <lineage>
        <taxon>Eukaryota</taxon>
        <taxon>Fungi</taxon>
        <taxon>Dikarya</taxon>
        <taxon>Ascomycota</taxon>
        <taxon>Pezizomycotina</taxon>
        <taxon>Dothideomycetes</taxon>
        <taxon>Pleosporomycetidae</taxon>
        <taxon>Pleosporales</taxon>
        <taxon>Massarineae</taxon>
        <taxon>Didymosphaeriaceae</taxon>
        <taxon>Karstenula</taxon>
    </lineage>
</organism>
<dbReference type="GO" id="GO:0016192">
    <property type="term" value="P:vesicle-mediated transport"/>
    <property type="evidence" value="ECO:0007669"/>
    <property type="project" value="InterPro"/>
</dbReference>
<feature type="region of interest" description="Disordered" evidence="2">
    <location>
        <begin position="727"/>
        <end position="750"/>
    </location>
</feature>
<dbReference type="Pfam" id="PF19031">
    <property type="entry name" value="Intu_longin_1"/>
    <property type="match status" value="1"/>
</dbReference>
<dbReference type="InterPro" id="IPR013176">
    <property type="entry name" value="Ccz1"/>
</dbReference>
<evidence type="ECO:0000259" key="3">
    <source>
        <dbReference type="Pfam" id="PF19031"/>
    </source>
</evidence>
<dbReference type="PANTHER" id="PTHR13056">
    <property type="entry name" value="VACUOLAR FUSION PROTEIN CCZ1 HOMOLOG-RELATED"/>
    <property type="match status" value="1"/>
</dbReference>
<reference evidence="4" key="1">
    <citation type="journal article" date="2020" name="Stud. Mycol.">
        <title>101 Dothideomycetes genomes: a test case for predicting lifestyles and emergence of pathogens.</title>
        <authorList>
            <person name="Haridas S."/>
            <person name="Albert R."/>
            <person name="Binder M."/>
            <person name="Bloem J."/>
            <person name="Labutti K."/>
            <person name="Salamov A."/>
            <person name="Andreopoulos B."/>
            <person name="Baker S."/>
            <person name="Barry K."/>
            <person name="Bills G."/>
            <person name="Bluhm B."/>
            <person name="Cannon C."/>
            <person name="Castanera R."/>
            <person name="Culley D."/>
            <person name="Daum C."/>
            <person name="Ezra D."/>
            <person name="Gonzalez J."/>
            <person name="Henrissat B."/>
            <person name="Kuo A."/>
            <person name="Liang C."/>
            <person name="Lipzen A."/>
            <person name="Lutzoni F."/>
            <person name="Magnuson J."/>
            <person name="Mondo S."/>
            <person name="Nolan M."/>
            <person name="Ohm R."/>
            <person name="Pangilinan J."/>
            <person name="Park H.-J."/>
            <person name="Ramirez L."/>
            <person name="Alfaro M."/>
            <person name="Sun H."/>
            <person name="Tritt A."/>
            <person name="Yoshinaga Y."/>
            <person name="Zwiers L.-H."/>
            <person name="Turgeon B."/>
            <person name="Goodwin S."/>
            <person name="Spatafora J."/>
            <person name="Crous P."/>
            <person name="Grigoriev I."/>
        </authorList>
    </citation>
    <scope>NUCLEOTIDE SEQUENCE</scope>
    <source>
        <strain evidence="4">CBS 690.94</strain>
    </source>
</reference>
<comment type="caution">
    <text evidence="4">The sequence shown here is derived from an EMBL/GenBank/DDBJ whole genome shotgun (WGS) entry which is preliminary data.</text>
</comment>
<dbReference type="PANTHER" id="PTHR13056:SF0">
    <property type="entry name" value="VACUOLAR FUSION PROTEIN CCZ1 HOMOLOG-RELATED"/>
    <property type="match status" value="1"/>
</dbReference>
<proteinExistence type="inferred from homology"/>
<feature type="region of interest" description="Disordered" evidence="2">
    <location>
        <begin position="259"/>
        <end position="282"/>
    </location>
</feature>
<dbReference type="GO" id="GO:0035658">
    <property type="term" value="C:Mon1-Ccz1 complex"/>
    <property type="evidence" value="ECO:0007669"/>
    <property type="project" value="InterPro"/>
</dbReference>
<comment type="similarity">
    <text evidence="1">Belongs to the CCZ1 family.</text>
</comment>